<dbReference type="PANTHER" id="PTHR23095:SF51">
    <property type="entry name" value="PARANEOPLASTIC ANTIGEN MA1 HOMOLOG-RELATED"/>
    <property type="match status" value="1"/>
</dbReference>
<name>A0A9Q9V7J1_CYPCA</name>
<dbReference type="Pfam" id="PF20846">
    <property type="entry name" value="PNMA_N"/>
    <property type="match status" value="1"/>
</dbReference>
<dbReference type="OrthoDB" id="115435at2759"/>
<organism evidence="3">
    <name type="scientific">Cyprinus carpio</name>
    <name type="common">Common carp</name>
    <dbReference type="NCBI Taxonomy" id="7962"/>
    <lineage>
        <taxon>Eukaryota</taxon>
        <taxon>Metazoa</taxon>
        <taxon>Chordata</taxon>
        <taxon>Craniata</taxon>
        <taxon>Vertebrata</taxon>
        <taxon>Euteleostomi</taxon>
        <taxon>Actinopterygii</taxon>
        <taxon>Neopterygii</taxon>
        <taxon>Teleostei</taxon>
        <taxon>Ostariophysi</taxon>
        <taxon>Cypriniformes</taxon>
        <taxon>Cyprinidae</taxon>
        <taxon>Cyprininae</taxon>
        <taxon>Cyprinus</taxon>
    </lineage>
</organism>
<evidence type="ECO:0000259" key="1">
    <source>
        <dbReference type="Pfam" id="PF14893"/>
    </source>
</evidence>
<dbReference type="InterPro" id="IPR048270">
    <property type="entry name" value="PNMA_C"/>
</dbReference>
<dbReference type="AlphaFoldDB" id="A0A9Q9V7J1"/>
<feature type="domain" description="Paraneoplastic antigen Ma-like C-terminal" evidence="1">
    <location>
        <begin position="172"/>
        <end position="284"/>
    </location>
</feature>
<evidence type="ECO:0000259" key="2">
    <source>
        <dbReference type="Pfam" id="PF20846"/>
    </source>
</evidence>
<protein>
    <submittedName>
        <fullName evidence="3">Paraneoplastic antigen Ma1 homolog</fullName>
    </submittedName>
</protein>
<accession>A0A9Q9V7J1</accession>
<dbReference type="Pfam" id="PF14893">
    <property type="entry name" value="PNMA"/>
    <property type="match status" value="1"/>
</dbReference>
<dbReference type="InterPro" id="IPR048271">
    <property type="entry name" value="PNMA_N"/>
</dbReference>
<feature type="domain" description="Paraneoplastic antigen Ma-like N-terminal" evidence="2">
    <location>
        <begin position="12"/>
        <end position="97"/>
    </location>
</feature>
<proteinExistence type="predicted"/>
<evidence type="ECO:0000313" key="3">
    <source>
        <dbReference type="RefSeq" id="XP_018947516.1"/>
    </source>
</evidence>
<dbReference type="InterPro" id="IPR026523">
    <property type="entry name" value="PNMA"/>
</dbReference>
<dbReference type="KEGG" id="ccar:109076177"/>
<reference evidence="3" key="1">
    <citation type="submission" date="2025-08" db="UniProtKB">
        <authorList>
            <consortium name="RefSeq"/>
        </authorList>
    </citation>
    <scope>IDENTIFICATION</scope>
    <source>
        <tissue evidence="3">Muscle</tissue>
    </source>
</reference>
<sequence>MSLKEKQMSHELRSWCETEQTDPHHAIILLGVPSDTDVAFIEDTVQAIKIFGRVRAHATKGGLTPDTLQVLCECQEKICPTQVPTEVLPSSGNTWNILVAADDEPIGDEFQEKLNRFLSQEGKTMSDLQGLVYPLVSGMTSPEAIIRAVRELLEKTPKPVSDGQAYRCLRIFSGVVPTAVGEESSENWLEQARLMVMECDFSVKEKQKRIVESLKEPALEVVKAVRGNNPKATALEYLEALESVFSTSESGEDLYFAFRLLRQEPGETLSDFLRRLERSLTLVVK</sequence>
<dbReference type="PANTHER" id="PTHR23095">
    <property type="entry name" value="PARANEOPLASTIC ANTIGEN"/>
    <property type="match status" value="1"/>
</dbReference>
<dbReference type="GeneID" id="109076177"/>
<gene>
    <name evidence="3" type="primary">LOC109076177</name>
</gene>
<dbReference type="Proteomes" id="UP001155660">
    <property type="component" value="Chromosome B7"/>
</dbReference>
<dbReference type="RefSeq" id="XP_018947516.1">
    <property type="nucleotide sequence ID" value="XM_019091971.1"/>
</dbReference>